<keyword evidence="1" id="KW-0812">Transmembrane</keyword>
<keyword evidence="1" id="KW-1133">Transmembrane helix</keyword>
<evidence type="ECO:0008006" key="4">
    <source>
        <dbReference type="Google" id="ProtNLM"/>
    </source>
</evidence>
<feature type="transmembrane region" description="Helical" evidence="1">
    <location>
        <begin position="167"/>
        <end position="185"/>
    </location>
</feature>
<dbReference type="Proteomes" id="UP001500320">
    <property type="component" value="Unassembled WGS sequence"/>
</dbReference>
<name>A0ABP6N9G9_9ACTN</name>
<organism evidence="2 3">
    <name type="scientific">Planomonospora alba</name>
    <dbReference type="NCBI Taxonomy" id="161354"/>
    <lineage>
        <taxon>Bacteria</taxon>
        <taxon>Bacillati</taxon>
        <taxon>Actinomycetota</taxon>
        <taxon>Actinomycetes</taxon>
        <taxon>Streptosporangiales</taxon>
        <taxon>Streptosporangiaceae</taxon>
        <taxon>Planomonospora</taxon>
    </lineage>
</organism>
<evidence type="ECO:0000313" key="2">
    <source>
        <dbReference type="EMBL" id="GAA3140261.1"/>
    </source>
</evidence>
<sequence length="268" mass="27744">MVRDAAAAVRAELTKIVTLRAVWLVTGAVVGLHLLLWTQNIDAETEAVDGITADGMIERFPGTVRPAREALAEYLAASSFQMCLFLPFTAAVIGGQEFRAGQLGASLLAVPRRGLLVGAKTLATGGFLLSAAAVIAAISTAFMYGATRGWDPGLVVSAQAWAAQAKFLAYAVLSGLVTFAVTLIARSTLAGVLVTVVLTALTMSQVLAAFAPALDALVPLSAGRNLILLPGEDLRLSAGPAHAMAVLVAWPLLATVTAAVLLTRRDAR</sequence>
<keyword evidence="3" id="KW-1185">Reference proteome</keyword>
<feature type="transmembrane region" description="Helical" evidence="1">
    <location>
        <begin position="192"/>
        <end position="214"/>
    </location>
</feature>
<evidence type="ECO:0000256" key="1">
    <source>
        <dbReference type="SAM" id="Phobius"/>
    </source>
</evidence>
<gene>
    <name evidence="2" type="ORF">GCM10010466_34180</name>
</gene>
<evidence type="ECO:0000313" key="3">
    <source>
        <dbReference type="Proteomes" id="UP001500320"/>
    </source>
</evidence>
<dbReference type="RefSeq" id="WP_344860571.1">
    <property type="nucleotide sequence ID" value="NZ_BAAAUT010000025.1"/>
</dbReference>
<protein>
    <recommendedName>
        <fullName evidence="4">ABC transporter permease</fullName>
    </recommendedName>
</protein>
<feature type="transmembrane region" description="Helical" evidence="1">
    <location>
        <begin position="241"/>
        <end position="262"/>
    </location>
</feature>
<dbReference type="EMBL" id="BAAAUT010000025">
    <property type="protein sequence ID" value="GAA3140261.1"/>
    <property type="molecule type" value="Genomic_DNA"/>
</dbReference>
<comment type="caution">
    <text evidence="2">The sequence shown here is derived from an EMBL/GenBank/DDBJ whole genome shotgun (WGS) entry which is preliminary data.</text>
</comment>
<feature type="transmembrane region" description="Helical" evidence="1">
    <location>
        <begin position="122"/>
        <end position="147"/>
    </location>
</feature>
<reference evidence="3" key="1">
    <citation type="journal article" date="2019" name="Int. J. Syst. Evol. Microbiol.">
        <title>The Global Catalogue of Microorganisms (GCM) 10K type strain sequencing project: providing services to taxonomists for standard genome sequencing and annotation.</title>
        <authorList>
            <consortium name="The Broad Institute Genomics Platform"/>
            <consortium name="The Broad Institute Genome Sequencing Center for Infectious Disease"/>
            <person name="Wu L."/>
            <person name="Ma J."/>
        </authorList>
    </citation>
    <scope>NUCLEOTIDE SEQUENCE [LARGE SCALE GENOMIC DNA]</scope>
    <source>
        <strain evidence="3">JCM 9373</strain>
    </source>
</reference>
<accession>A0ABP6N9G9</accession>
<keyword evidence="1" id="KW-0472">Membrane</keyword>
<proteinExistence type="predicted"/>